<dbReference type="InterPro" id="IPR024268">
    <property type="entry name" value="AviRa"/>
</dbReference>
<dbReference type="Gene3D" id="1.10.287.540">
    <property type="entry name" value="Helix hairpin bin"/>
    <property type="match status" value="1"/>
</dbReference>
<keyword evidence="3" id="KW-1185">Reference proteome</keyword>
<proteinExistence type="predicted"/>
<dbReference type="Proteomes" id="UP000268310">
    <property type="component" value="Chromosome"/>
</dbReference>
<evidence type="ECO:0000313" key="3">
    <source>
        <dbReference type="Proteomes" id="UP000268310"/>
    </source>
</evidence>
<dbReference type="KEGG" id="too:C7K38_06580"/>
<accession>A0AA38CYL7</accession>
<dbReference type="EMBL" id="CP027783">
    <property type="protein sequence ID" value="AYW48062.1"/>
    <property type="molecule type" value="Genomic_DNA"/>
</dbReference>
<name>A0AA38CYL7_9ENTE</name>
<evidence type="ECO:0000313" key="4">
    <source>
        <dbReference type="Proteomes" id="UP001157039"/>
    </source>
</evidence>
<sequence length="245" mass="27619">MKFKFEPLKKDYSDFSSDKVLINAPRTPAFPVRIASEIMARCLSFLNNTDHLTIYDPCCGGAHLLTVLGFLYSTNLEKIYGSDVDEKALTYARKNLDLLTGESLHQKIKALQADSKAQDEQAQSTEALNSAKRLAAMLLDTRAPQKESQCFQWDITKDSPTFSENVNVVITDLPYGNMTHWQGDSKESPTKRLLDNIYQTLDLNNSVVAIICNKKERIAHNSFTQVNRLKHGKRQIVILQPLIGL</sequence>
<organism evidence="2 4">
    <name type="scientific">Tetragenococcus osmophilus</name>
    <dbReference type="NCBI Taxonomy" id="526944"/>
    <lineage>
        <taxon>Bacteria</taxon>
        <taxon>Bacillati</taxon>
        <taxon>Bacillota</taxon>
        <taxon>Bacilli</taxon>
        <taxon>Lactobacillales</taxon>
        <taxon>Enterococcaceae</taxon>
        <taxon>Tetragenococcus</taxon>
    </lineage>
</organism>
<gene>
    <name evidence="1" type="ORF">C7K38_06580</name>
    <name evidence="2" type="ORF">GCM10025885_13290</name>
</gene>
<dbReference type="AlphaFoldDB" id="A0AA38CYL7"/>
<reference evidence="1" key="3">
    <citation type="submission" date="2018-03" db="EMBL/GenBank/DDBJ databases">
        <authorList>
            <person name="Jeon C.O."/>
        </authorList>
    </citation>
    <scope>NUCLEOTIDE SEQUENCE</scope>
    <source>
        <strain evidence="1">JCM 31126</strain>
    </source>
</reference>
<dbReference type="SUPFAM" id="SSF53335">
    <property type="entry name" value="S-adenosyl-L-methionine-dependent methyltransferases"/>
    <property type="match status" value="1"/>
</dbReference>
<dbReference type="Gene3D" id="3.40.50.150">
    <property type="entry name" value="Vaccinia Virus protein VP39"/>
    <property type="match status" value="1"/>
</dbReference>
<dbReference type="Proteomes" id="UP001157039">
    <property type="component" value="Unassembled WGS sequence"/>
</dbReference>
<reference evidence="2" key="4">
    <citation type="submission" date="2023-02" db="EMBL/GenBank/DDBJ databases">
        <authorList>
            <person name="Sun Q."/>
            <person name="Mori K."/>
        </authorList>
    </citation>
    <scope>NUCLEOTIDE SEQUENCE</scope>
    <source>
        <strain evidence="2">NBRC 114545</strain>
    </source>
</reference>
<evidence type="ECO:0000313" key="2">
    <source>
        <dbReference type="EMBL" id="GMA72280.1"/>
    </source>
</evidence>
<dbReference type="Pfam" id="PF11599">
    <property type="entry name" value="AviRa"/>
    <property type="match status" value="1"/>
</dbReference>
<reference evidence="2 4" key="2">
    <citation type="journal article" date="2014" name="Int. J. Syst. Evol. Microbiol.">
        <title>Complete genome sequence of Corynebacterium casei LMG S-19264T (=DSM 44701T), isolated from a smear-ripened cheese.</title>
        <authorList>
            <consortium name="US DOE Joint Genome Institute (JGI-PGF)"/>
            <person name="Walter F."/>
            <person name="Albersmeier A."/>
            <person name="Kalinowski J."/>
            <person name="Ruckert C."/>
        </authorList>
    </citation>
    <scope>NUCLEOTIDE SEQUENCE [LARGE SCALE GENOMIC DNA]</scope>
    <source>
        <strain evidence="2 4">NBRC 114545</strain>
    </source>
</reference>
<reference evidence="1 3" key="1">
    <citation type="journal article" date="2012" name="Int. J. Syst. Evol. Microbiol.">
        <title>Characterization of Tetragenococcus strains from sugar thick juice reveals a novel species, Tetragenococcus osmophilus sp. nov., and divides Tetragenococcus halophilus into two subspecies, T. halophilus subsp. halophilus subsp. nov. and T. halophilus subsp. flandriensis subsp. nov.</title>
        <authorList>
            <person name="Juste A."/>
            <person name="Van Trappen S."/>
            <person name="Verreth C."/>
            <person name="Cleenwerck I."/>
            <person name="De Vos P."/>
            <person name="Lievens B."/>
            <person name="Willems K.A."/>
        </authorList>
    </citation>
    <scope>NUCLEOTIDE SEQUENCE [LARGE SCALE GENOMIC DNA]</scope>
    <source>
        <strain evidence="1 3">JCM 31126</strain>
    </source>
</reference>
<dbReference type="EMBL" id="BSUW01000001">
    <property type="protein sequence ID" value="GMA72280.1"/>
    <property type="molecule type" value="Genomic_DNA"/>
</dbReference>
<protein>
    <recommendedName>
        <fullName evidence="5">rRNA methyltransferase</fullName>
    </recommendedName>
</protein>
<evidence type="ECO:0008006" key="5">
    <source>
        <dbReference type="Google" id="ProtNLM"/>
    </source>
</evidence>
<evidence type="ECO:0000313" key="1">
    <source>
        <dbReference type="EMBL" id="AYW48062.1"/>
    </source>
</evidence>
<dbReference type="RefSeq" id="WP_123935659.1">
    <property type="nucleotide sequence ID" value="NZ_BSUW01000001.1"/>
</dbReference>
<dbReference type="InterPro" id="IPR029063">
    <property type="entry name" value="SAM-dependent_MTases_sf"/>
</dbReference>